<dbReference type="Proteomes" id="UP000191144">
    <property type="component" value="Chromosome C"/>
</dbReference>
<name>A0A1G4IZA2_9SACH</name>
<sequence length="540" mass="59919">MGSIIRFLGNPGSRPSVSQRAPIAGSLTEVEIPTKKAEDGGLTILDNSSDEISESEMGHVDVREEGAILTTHGFTGLQKDFGDRVLDKLVMFAGTQFIFFIMWAIIIVWIVLGIVYKAPDNWQVVMQDGQSLQSYFWDTLLMRQQLTSAHDHTNVCAVLRSRIRTFKKFGLSPAAQLAREKSQEDVQATSYEVQGALKDGKGELVVESWYDRLSTLASKLIGSLPAILIFWGGIFAWVGCGALPLATGNNPPFSSSNPEYKKFSDLWQLCINTATAVPLLICTMFLQNIRARHEKYITKLLAAVFDIDTEIEEHLRTVNGDFTTPNEIVTIPARDRSVFEKVIDVYADIIGTGVGLVIAIGAIAAWLAIGNVMSWSSNWWLIIGTYTGLIGFLDGSVLRQVYFRIVNQEEENYALMAQEDADLFEALGLHCPDELFVDHKKAKSSFSLKISNAINRACSSQLCVLASISTIIGLIIVASALRWSTTGQLICNTPTMIIEEFFLIVLIQAHNWADKRRRIDVSTLYARRCLLRSHLKGANN</sequence>
<evidence type="ECO:0000313" key="3">
    <source>
        <dbReference type="Proteomes" id="UP000191144"/>
    </source>
</evidence>
<organism evidence="2 3">
    <name type="scientific">Lachancea meyersii CBS 8951</name>
    <dbReference type="NCBI Taxonomy" id="1266667"/>
    <lineage>
        <taxon>Eukaryota</taxon>
        <taxon>Fungi</taxon>
        <taxon>Dikarya</taxon>
        <taxon>Ascomycota</taxon>
        <taxon>Saccharomycotina</taxon>
        <taxon>Saccharomycetes</taxon>
        <taxon>Saccharomycetales</taxon>
        <taxon>Saccharomycetaceae</taxon>
        <taxon>Lachancea</taxon>
    </lineage>
</organism>
<dbReference type="GO" id="GO:0055085">
    <property type="term" value="P:transmembrane transport"/>
    <property type="evidence" value="ECO:0007669"/>
    <property type="project" value="InterPro"/>
</dbReference>
<keyword evidence="1" id="KW-0472">Membrane</keyword>
<dbReference type="OrthoDB" id="2224262at2759"/>
<keyword evidence="3" id="KW-1185">Reference proteome</keyword>
<feature type="transmembrane region" description="Helical" evidence="1">
    <location>
        <begin position="379"/>
        <end position="398"/>
    </location>
</feature>
<feature type="transmembrane region" description="Helical" evidence="1">
    <location>
        <begin position="89"/>
        <end position="116"/>
    </location>
</feature>
<dbReference type="EMBL" id="LT598479">
    <property type="protein sequence ID" value="SCU82306.1"/>
    <property type="molecule type" value="Genomic_DNA"/>
</dbReference>
<feature type="transmembrane region" description="Helical" evidence="1">
    <location>
        <begin position="220"/>
        <end position="246"/>
    </location>
</feature>
<dbReference type="InterPro" id="IPR007251">
    <property type="entry name" value="Iron_permease_Fet4"/>
</dbReference>
<feature type="transmembrane region" description="Helical" evidence="1">
    <location>
        <begin position="345"/>
        <end position="367"/>
    </location>
</feature>
<feature type="transmembrane region" description="Helical" evidence="1">
    <location>
        <begin position="266"/>
        <end position="286"/>
    </location>
</feature>
<evidence type="ECO:0000313" key="2">
    <source>
        <dbReference type="EMBL" id="SCU82306.1"/>
    </source>
</evidence>
<protein>
    <submittedName>
        <fullName evidence="2">LAME_0C00562g1_1</fullName>
    </submittedName>
</protein>
<keyword evidence="1" id="KW-0812">Transmembrane</keyword>
<proteinExistence type="predicted"/>
<gene>
    <name evidence="2" type="ORF">LAME_0C00562G</name>
</gene>
<reference evidence="3" key="1">
    <citation type="submission" date="2016-03" db="EMBL/GenBank/DDBJ databases">
        <authorList>
            <person name="Devillers Hugo."/>
        </authorList>
    </citation>
    <scope>NUCLEOTIDE SEQUENCE [LARGE SCALE GENOMIC DNA]</scope>
</reference>
<accession>A0A1G4IZA2</accession>
<feature type="transmembrane region" description="Helical" evidence="1">
    <location>
        <begin position="487"/>
        <end position="509"/>
    </location>
</feature>
<keyword evidence="1" id="KW-1133">Transmembrane helix</keyword>
<evidence type="ECO:0000256" key="1">
    <source>
        <dbReference type="SAM" id="Phobius"/>
    </source>
</evidence>
<dbReference type="AlphaFoldDB" id="A0A1G4IZA2"/>
<feature type="transmembrane region" description="Helical" evidence="1">
    <location>
        <begin position="462"/>
        <end position="481"/>
    </location>
</feature>
<dbReference type="Pfam" id="PF04120">
    <property type="entry name" value="Iron_permease"/>
    <property type="match status" value="2"/>
</dbReference>